<evidence type="ECO:0000259" key="4">
    <source>
        <dbReference type="Pfam" id="PF23666"/>
    </source>
</evidence>
<feature type="domain" description="Tip attachment protein J" evidence="3">
    <location>
        <begin position="295"/>
        <end position="449"/>
    </location>
</feature>
<name>A0A316G9F1_9RHOB</name>
<feature type="domain" description="GTA TIM-barrel-like" evidence="2">
    <location>
        <begin position="139"/>
        <end position="234"/>
    </location>
</feature>
<proteinExistence type="predicted"/>
<feature type="region of interest" description="Disordered" evidence="1">
    <location>
        <begin position="158"/>
        <end position="179"/>
    </location>
</feature>
<dbReference type="Pfam" id="PF13550">
    <property type="entry name" value="Phage-tail_3"/>
    <property type="match status" value="1"/>
</dbReference>
<gene>
    <name evidence="5" type="ORF">C8D95_102185</name>
</gene>
<dbReference type="InterPro" id="IPR025195">
    <property type="entry name" value="GTA_TIM_dom"/>
</dbReference>
<reference evidence="5 6" key="1">
    <citation type="submission" date="2018-05" db="EMBL/GenBank/DDBJ databases">
        <title>Genomic Encyclopedia of Type Strains, Phase IV (KMG-IV): sequencing the most valuable type-strain genomes for metagenomic binning, comparative biology and taxonomic classification.</title>
        <authorList>
            <person name="Goeker M."/>
        </authorList>
    </citation>
    <scope>NUCLEOTIDE SEQUENCE [LARGE SCALE GENOMIC DNA]</scope>
    <source>
        <strain evidence="5 6">DSM 103371</strain>
    </source>
</reference>
<dbReference type="InterPro" id="IPR056490">
    <property type="entry name" value="Rcc01698_C"/>
</dbReference>
<evidence type="ECO:0000259" key="3">
    <source>
        <dbReference type="Pfam" id="PF13550"/>
    </source>
</evidence>
<evidence type="ECO:0000256" key="1">
    <source>
        <dbReference type="SAM" id="MobiDB-lite"/>
    </source>
</evidence>
<accession>A0A316G9F1</accession>
<dbReference type="Pfam" id="PF23666">
    <property type="entry name" value="Rcc01698_C"/>
    <property type="match status" value="1"/>
</dbReference>
<evidence type="ECO:0000313" key="6">
    <source>
        <dbReference type="Proteomes" id="UP000245390"/>
    </source>
</evidence>
<dbReference type="Proteomes" id="UP000245390">
    <property type="component" value="Unassembled WGS sequence"/>
</dbReference>
<evidence type="ECO:0000313" key="5">
    <source>
        <dbReference type="EMBL" id="PWK57541.1"/>
    </source>
</evidence>
<organism evidence="5 6">
    <name type="scientific">Silicimonas algicola</name>
    <dbReference type="NCBI Taxonomy" id="1826607"/>
    <lineage>
        <taxon>Bacteria</taxon>
        <taxon>Pseudomonadati</taxon>
        <taxon>Pseudomonadota</taxon>
        <taxon>Alphaproteobacteria</taxon>
        <taxon>Rhodobacterales</taxon>
        <taxon>Paracoccaceae</taxon>
    </lineage>
</organism>
<dbReference type="RefSeq" id="WP_164721691.1">
    <property type="nucleotide sequence ID" value="NZ_CP034588.1"/>
</dbReference>
<dbReference type="EMBL" id="QGGV01000002">
    <property type="protein sequence ID" value="PWK57541.1"/>
    <property type="molecule type" value="Genomic_DNA"/>
</dbReference>
<protein>
    <submittedName>
        <fullName evidence="5">Terminase family protein</fullName>
    </submittedName>
</protein>
<comment type="caution">
    <text evidence="5">The sequence shown here is derived from an EMBL/GenBank/DDBJ whole genome shotgun (WGS) entry which is preliminary data.</text>
</comment>
<dbReference type="AlphaFoldDB" id="A0A316G9F1"/>
<dbReference type="Gene3D" id="3.20.20.80">
    <property type="entry name" value="Glycosidases"/>
    <property type="match status" value="1"/>
</dbReference>
<dbReference type="InterPro" id="IPR032876">
    <property type="entry name" value="J_dom"/>
</dbReference>
<evidence type="ECO:0000259" key="2">
    <source>
        <dbReference type="Pfam" id="PF13547"/>
    </source>
</evidence>
<sequence>MQREFLEGLSDQALRALPYLFDFWALPHQLPPEDAGQWKTWVVLGGRGAGKTRAGAEWVRSMVEGSGPTDEGRARRVALVGETFDQARDVMVFGESGILACTPPDRTPVWESGRRRLVWPNGAEAKLFSAHDYEGLRGPQFDAAWLDELGCAAVDKGTNEPNRFLDPKSSESSLPKHSTGARDDLIQMQYLRAVSEFWSDAGNNPVSDVYGAQMIDTGRMFVWAWDARPYPWFPADADVWGDGENYARGHWLNGRVASRTLNGVIRSICASQGIDDIDVSDVRGLVRGYAVEGGASAREALQPLLLAHGVDAVEREGQVVFRTRDGLVGETLETALFARDEGEPVLSRTRLADAEVSGRVRLTYVEADGNYEARATEGIFPDEVTTGIAQSELPLVLTGGKARSVVDRWLAEARVAREGATFSLPPSSGVRAGDVVTVEGADYRVDRLEEAGARRVEAVRVERGLYRPFVGTDTFVMTQPHVPPLPVWAEMMDLPILRPEAVPDAPWIAAVSEPWPGEVAVYSSIDGERWSFETSLSRRAVMGVTLNDLPAARVGLWDRGPDLYVRLAYGTLASVDDMSLFAGGNVGVIGSSDSLDREVFQFRDAKLTAPETWALSHRMRGLRGTEGIMPEIWPAGSTVVVLDAALRQVVLPSEARRLERHYRVGPATKPVDHPSYIGFTHMARGVALRPFAPVHLRLAVDGAGAHHFSWIRQPRIDGDSWTLAEVPLGEASERYRVEVWSAGTLRRANATSAPVFTYAAAERVADGVTGPYDVRVAQLSDLYGPGLEARININD</sequence>
<keyword evidence="6" id="KW-1185">Reference proteome</keyword>
<feature type="domain" description="Rcc01698-like C-terminal" evidence="4">
    <location>
        <begin position="540"/>
        <end position="640"/>
    </location>
</feature>
<dbReference type="Pfam" id="PF13547">
    <property type="entry name" value="GTA_TIM"/>
    <property type="match status" value="1"/>
</dbReference>